<reference evidence="1 2" key="1">
    <citation type="submission" date="2017-08" db="EMBL/GenBank/DDBJ databases">
        <title>Infants hospitalized years apart are colonized by the same room-sourced microbial strains.</title>
        <authorList>
            <person name="Brooks B."/>
            <person name="Olm M.R."/>
            <person name="Firek B.A."/>
            <person name="Baker R."/>
            <person name="Thomas B.C."/>
            <person name="Morowitz M.J."/>
            <person name="Banfield J.F."/>
        </authorList>
    </citation>
    <scope>NUCLEOTIDE SEQUENCE [LARGE SCALE GENOMIC DNA]</scope>
    <source>
        <strain evidence="1">S2_009_000_R2_73</strain>
    </source>
</reference>
<evidence type="ECO:0000313" key="2">
    <source>
        <dbReference type="Proteomes" id="UP000249769"/>
    </source>
</evidence>
<sequence length="423" mass="47539">MTNRRLKKTACKRGLFSSLLKDRMGAFAIMTALLLPVFIILLGLLFEGGRALAYYNQSKRVMALACERSTKPTRTDTPEDADRRQAVLSTFDAMIQSTKQKVIGRDVVIDWLRTDVSAEFGYKLAFAKMFDLDELKYRLNYTCEGIPPYPYDGEVLVNNDFEKTSLDNERVLKNGISTTTPGGCWGIYPYTEVGWHGGTGPGIELQDWSSPCCRKIHDWEGYPNGFAQQIEKDKETANDKACGIKDSNKAAATRKDLIDYSTGNNTSLPTRYVIELDSDWGTVTQGGKKRKDANSSIFKTVELHPGQYEISVWYNGRKSQFPNPSDAKKPITAEQTNGIDVTLQQLRPQLGVIKEVFNMRQGPGMENAIDQAIKWRYYQKTFAVDTYSVYKLTIAASGLSDSVGGIITGFELRYIGRYGDERR</sequence>
<name>A0A2W5H7S5_9HYPH</name>
<dbReference type="Proteomes" id="UP000249769">
    <property type="component" value="Unassembled WGS sequence"/>
</dbReference>
<proteinExistence type="predicted"/>
<gene>
    <name evidence="1" type="ORF">DI595_12615</name>
</gene>
<organism evidence="1 2">
    <name type="scientific">Agrobacterium fabrum</name>
    <dbReference type="NCBI Taxonomy" id="1176649"/>
    <lineage>
        <taxon>Bacteria</taxon>
        <taxon>Pseudomonadati</taxon>
        <taxon>Pseudomonadota</taxon>
        <taxon>Alphaproteobacteria</taxon>
        <taxon>Hyphomicrobiales</taxon>
        <taxon>Rhizobiaceae</taxon>
        <taxon>Rhizobium/Agrobacterium group</taxon>
        <taxon>Agrobacterium</taxon>
        <taxon>Agrobacterium tumefaciens complex</taxon>
    </lineage>
</organism>
<protein>
    <submittedName>
        <fullName evidence="1">Uncharacterized protein</fullName>
    </submittedName>
</protein>
<accession>A0A2W5H7S5</accession>
<comment type="caution">
    <text evidence="1">The sequence shown here is derived from an EMBL/GenBank/DDBJ whole genome shotgun (WGS) entry which is preliminary data.</text>
</comment>
<evidence type="ECO:0000313" key="1">
    <source>
        <dbReference type="EMBL" id="PZP49859.1"/>
    </source>
</evidence>
<dbReference type="AlphaFoldDB" id="A0A2W5H7S5"/>
<dbReference type="EMBL" id="QFOL01000139">
    <property type="protein sequence ID" value="PZP49859.1"/>
    <property type="molecule type" value="Genomic_DNA"/>
</dbReference>